<dbReference type="Pfam" id="PF10983">
    <property type="entry name" value="DUF2793"/>
    <property type="match status" value="1"/>
</dbReference>
<dbReference type="EMBL" id="OBMT01000016">
    <property type="protein sequence ID" value="SOC18190.1"/>
    <property type="molecule type" value="Genomic_DNA"/>
</dbReference>
<accession>A0A285T9I4</accession>
<name>A0A285T9I4_9RHOB</name>
<evidence type="ECO:0000313" key="2">
    <source>
        <dbReference type="Proteomes" id="UP000219111"/>
    </source>
</evidence>
<keyword evidence="2" id="KW-1185">Reference proteome</keyword>
<dbReference type="Proteomes" id="UP000219111">
    <property type="component" value="Unassembled WGS sequence"/>
</dbReference>
<evidence type="ECO:0000313" key="1">
    <source>
        <dbReference type="EMBL" id="SOC18190.1"/>
    </source>
</evidence>
<organism evidence="1 2">
    <name type="scientific">Rhodobacter maris</name>
    <dbReference type="NCBI Taxonomy" id="446682"/>
    <lineage>
        <taxon>Bacteria</taxon>
        <taxon>Pseudomonadati</taxon>
        <taxon>Pseudomonadota</taxon>
        <taxon>Alphaproteobacteria</taxon>
        <taxon>Rhodobacterales</taxon>
        <taxon>Rhodobacter group</taxon>
        <taxon>Rhodobacter</taxon>
    </lineage>
</organism>
<dbReference type="OrthoDB" id="564699at2"/>
<dbReference type="InterPro" id="IPR021251">
    <property type="entry name" value="DUF2793"/>
</dbReference>
<reference evidence="2" key="1">
    <citation type="submission" date="2017-08" db="EMBL/GenBank/DDBJ databases">
        <authorList>
            <person name="Varghese N."/>
            <person name="Submissions S."/>
        </authorList>
    </citation>
    <scope>NUCLEOTIDE SEQUENCE [LARGE SCALE GENOMIC DNA]</scope>
    <source>
        <strain evidence="2">JA276</strain>
    </source>
</reference>
<sequence>MADTSAILALPFILPSQAQKHVTHNEAVQMLDVIVQLVVAGFEAETPPASPTEGEVHALGAAPTGVWAGQTAMLAAYIDNVWRFVIPKPGWRAATPAGDLRLFDGSTWVRPAVDLQEFATLGIQTTADTTNRLSVRAPATLLSHEGAGHQLKINKAAAGETASLLFQSNWSGRAEMGLVGEEAFAIKVSADGSSFLSALRFDPATGHVTGAAVQQAATDITSGRLMRADYGYGPGNLLGVVSQAAGVPTGAVIERTSGSGGEAVRFADGTMICTQVLSFASVATASGALFTSAAQSWTFPASFAAPPVLSGAAEGVMRWMTFGPSSTTAADLALMATASSASAVNARVMAFGRWI</sequence>
<dbReference type="AlphaFoldDB" id="A0A285T9I4"/>
<gene>
    <name evidence="1" type="ORF">SAMN05877831_11623</name>
</gene>
<proteinExistence type="predicted"/>
<dbReference type="RefSeq" id="WP_097071168.1">
    <property type="nucleotide sequence ID" value="NZ_OBMT01000016.1"/>
</dbReference>
<protein>
    <submittedName>
        <fullName evidence="1">Uncharacterized protein DUF2793</fullName>
    </submittedName>
</protein>